<feature type="transmembrane region" description="Helical" evidence="6">
    <location>
        <begin position="106"/>
        <end position="130"/>
    </location>
</feature>
<reference evidence="7 8" key="1">
    <citation type="submission" date="2024-02" db="EMBL/GenBank/DDBJ databases">
        <title>Genome sequence of Aquincola sp. MAHUQ-54.</title>
        <authorList>
            <person name="Huq M.A."/>
        </authorList>
    </citation>
    <scope>NUCLEOTIDE SEQUENCE [LARGE SCALE GENOMIC DNA]</scope>
    <source>
        <strain evidence="7 8">MAHUQ-54</strain>
    </source>
</reference>
<protein>
    <submittedName>
        <fullName evidence="7">Oligosaccharide flippase family protein</fullName>
    </submittedName>
</protein>
<evidence type="ECO:0000256" key="1">
    <source>
        <dbReference type="ARBA" id="ARBA00004651"/>
    </source>
</evidence>
<feature type="transmembrane region" description="Helical" evidence="6">
    <location>
        <begin position="377"/>
        <end position="399"/>
    </location>
</feature>
<keyword evidence="4 6" id="KW-1133">Transmembrane helix</keyword>
<evidence type="ECO:0000256" key="6">
    <source>
        <dbReference type="SAM" id="Phobius"/>
    </source>
</evidence>
<feature type="transmembrane region" description="Helical" evidence="6">
    <location>
        <begin position="240"/>
        <end position="264"/>
    </location>
</feature>
<evidence type="ECO:0000313" key="7">
    <source>
        <dbReference type="EMBL" id="MEF7616503.1"/>
    </source>
</evidence>
<dbReference type="Pfam" id="PF01943">
    <property type="entry name" value="Polysacc_synt"/>
    <property type="match status" value="1"/>
</dbReference>
<organism evidence="7 8">
    <name type="scientific">Aquincola agrisoli</name>
    <dbReference type="NCBI Taxonomy" id="3119538"/>
    <lineage>
        <taxon>Bacteria</taxon>
        <taxon>Pseudomonadati</taxon>
        <taxon>Pseudomonadota</taxon>
        <taxon>Betaproteobacteria</taxon>
        <taxon>Burkholderiales</taxon>
        <taxon>Sphaerotilaceae</taxon>
        <taxon>Aquincola</taxon>
    </lineage>
</organism>
<feature type="transmembrane region" description="Helical" evidence="6">
    <location>
        <begin position="142"/>
        <end position="161"/>
    </location>
</feature>
<dbReference type="InterPro" id="IPR050833">
    <property type="entry name" value="Poly_Biosynth_Transport"/>
</dbReference>
<dbReference type="RefSeq" id="WP_332292007.1">
    <property type="nucleotide sequence ID" value="NZ_JAZIBG010000044.1"/>
</dbReference>
<keyword evidence="5 6" id="KW-0472">Membrane</keyword>
<name>A0AAW9QK33_9BURK</name>
<feature type="transmembrane region" description="Helical" evidence="6">
    <location>
        <begin position="285"/>
        <end position="302"/>
    </location>
</feature>
<keyword evidence="8" id="KW-1185">Reference proteome</keyword>
<evidence type="ECO:0000256" key="3">
    <source>
        <dbReference type="ARBA" id="ARBA00022692"/>
    </source>
</evidence>
<dbReference type="PANTHER" id="PTHR30250:SF11">
    <property type="entry name" value="O-ANTIGEN TRANSPORTER-RELATED"/>
    <property type="match status" value="1"/>
</dbReference>
<dbReference type="EMBL" id="JAZIBG010000044">
    <property type="protein sequence ID" value="MEF7616503.1"/>
    <property type="molecule type" value="Genomic_DNA"/>
</dbReference>
<sequence>MRLDLIYTTLAVGSRLAASLFLFLLLARLWGPEVFGNYSFLFSCSALLVLIVDFGFPLYLVREVSLRRNNAPEIVARAFQAKTILCLLLVALVAVSALLLHDSMAFVWLALSLLSAAIANSYAEFFLAPLRSLGRFDLEAKLVLSANALYLVTCCGAAWFIGSPESVAIASFLSRLIFALTAYFALTRLTPIVVVSGNWASWPKTLKKTWPYGVDGFLVSAWSQLDIVIVQALFGPQSTGLYAAGQKVVLGVIALAPIVGNIAVPRLSGLSNVAGSAFWAEAKSTALKLMCIGTVFAAPMVLAPQLVTQLLYGRSFLQLAEFLPWFGAIVLIRYSGAVAGVIATSLGKQKHRVFSQVVGLCVALFGCLWLSSGSYSLMHFLFIWCISLSVVSAGNFVAVRCAARVSGPN</sequence>
<evidence type="ECO:0000256" key="4">
    <source>
        <dbReference type="ARBA" id="ARBA00022989"/>
    </source>
</evidence>
<dbReference type="GO" id="GO:0005886">
    <property type="term" value="C:plasma membrane"/>
    <property type="evidence" value="ECO:0007669"/>
    <property type="project" value="UniProtKB-SubCell"/>
</dbReference>
<feature type="transmembrane region" description="Helical" evidence="6">
    <location>
        <begin position="81"/>
        <end position="100"/>
    </location>
</feature>
<comment type="subcellular location">
    <subcellularLocation>
        <location evidence="1">Cell membrane</location>
        <topology evidence="1">Multi-pass membrane protein</topology>
    </subcellularLocation>
</comment>
<feature type="transmembrane region" description="Helical" evidence="6">
    <location>
        <begin position="37"/>
        <end position="60"/>
    </location>
</feature>
<feature type="transmembrane region" description="Helical" evidence="6">
    <location>
        <begin position="353"/>
        <end position="371"/>
    </location>
</feature>
<keyword evidence="3 6" id="KW-0812">Transmembrane</keyword>
<feature type="transmembrane region" description="Helical" evidence="6">
    <location>
        <begin position="322"/>
        <end position="346"/>
    </location>
</feature>
<feature type="transmembrane region" description="Helical" evidence="6">
    <location>
        <begin position="212"/>
        <end position="234"/>
    </location>
</feature>
<comment type="caution">
    <text evidence="7">The sequence shown here is derived from an EMBL/GenBank/DDBJ whole genome shotgun (WGS) entry which is preliminary data.</text>
</comment>
<dbReference type="Proteomes" id="UP001336250">
    <property type="component" value="Unassembled WGS sequence"/>
</dbReference>
<dbReference type="InterPro" id="IPR002797">
    <property type="entry name" value="Polysacc_synth"/>
</dbReference>
<evidence type="ECO:0000313" key="8">
    <source>
        <dbReference type="Proteomes" id="UP001336250"/>
    </source>
</evidence>
<feature type="transmembrane region" description="Helical" evidence="6">
    <location>
        <begin position="12"/>
        <end position="31"/>
    </location>
</feature>
<keyword evidence="2" id="KW-1003">Cell membrane</keyword>
<proteinExistence type="predicted"/>
<gene>
    <name evidence="7" type="ORF">V4F39_21485</name>
</gene>
<evidence type="ECO:0000256" key="5">
    <source>
        <dbReference type="ARBA" id="ARBA00023136"/>
    </source>
</evidence>
<accession>A0AAW9QK33</accession>
<dbReference type="AlphaFoldDB" id="A0AAW9QK33"/>
<dbReference type="PANTHER" id="PTHR30250">
    <property type="entry name" value="PST FAMILY PREDICTED COLANIC ACID TRANSPORTER"/>
    <property type="match status" value="1"/>
</dbReference>
<evidence type="ECO:0000256" key="2">
    <source>
        <dbReference type="ARBA" id="ARBA00022475"/>
    </source>
</evidence>